<feature type="transmembrane region" description="Helical" evidence="1">
    <location>
        <begin position="20"/>
        <end position="45"/>
    </location>
</feature>
<proteinExistence type="predicted"/>
<dbReference type="EMBL" id="UPHM01000087">
    <property type="protein sequence ID" value="VAZ95613.1"/>
    <property type="molecule type" value="Genomic_DNA"/>
</dbReference>
<keyword evidence="4" id="KW-1185">Reference proteome</keyword>
<dbReference type="EMBL" id="UPHL01000092">
    <property type="protein sequence ID" value="VAZ84424.1"/>
    <property type="molecule type" value="Genomic_DNA"/>
</dbReference>
<reference evidence="4 5" key="1">
    <citation type="submission" date="2018-09" db="EMBL/GenBank/DDBJ databases">
        <authorList>
            <person name="Tagini F."/>
        </authorList>
    </citation>
    <scope>NUCLEOTIDE SEQUENCE [LARGE SCALE GENOMIC DNA]</scope>
    <source>
        <strain evidence="3 4">MK4</strain>
        <strain evidence="2 5">MK42</strain>
    </source>
</reference>
<organism evidence="2 5">
    <name type="scientific">Mycobacterium persicum</name>
    <dbReference type="NCBI Taxonomy" id="1487726"/>
    <lineage>
        <taxon>Bacteria</taxon>
        <taxon>Bacillati</taxon>
        <taxon>Actinomycetota</taxon>
        <taxon>Actinomycetes</taxon>
        <taxon>Mycobacteriales</taxon>
        <taxon>Mycobacteriaceae</taxon>
        <taxon>Mycobacterium</taxon>
    </lineage>
</organism>
<evidence type="ECO:0008006" key="6">
    <source>
        <dbReference type="Google" id="ProtNLM"/>
    </source>
</evidence>
<evidence type="ECO:0000313" key="5">
    <source>
        <dbReference type="Proteomes" id="UP000279331"/>
    </source>
</evidence>
<evidence type="ECO:0000313" key="3">
    <source>
        <dbReference type="EMBL" id="VAZ95613.1"/>
    </source>
</evidence>
<comment type="caution">
    <text evidence="2">The sequence shown here is derived from an EMBL/GenBank/DDBJ whole genome shotgun (WGS) entry which is preliminary data.</text>
</comment>
<feature type="transmembrane region" description="Helical" evidence="1">
    <location>
        <begin position="90"/>
        <end position="110"/>
    </location>
</feature>
<protein>
    <recommendedName>
        <fullName evidence="6">DUF1622 domain-containing protein</fullName>
    </recommendedName>
</protein>
<dbReference type="PANTHER" id="PTHR38468">
    <property type="entry name" value="SLL0939 PROTEIN"/>
    <property type="match status" value="1"/>
</dbReference>
<dbReference type="AlphaFoldDB" id="A0AB38UUS1"/>
<evidence type="ECO:0000256" key="1">
    <source>
        <dbReference type="SAM" id="Phobius"/>
    </source>
</evidence>
<sequence>MALCRDSVPAMSFIETVVRVGMAIDGLGVAVIIIGAVGAIVLFLCRAPRNAAQAYREFRVQLGRSILVGLELLVAGDIIKTIALKPNAQSVAALAGIVAIRTFLSFSLTVEMTGRWPWQQNHTTAASPGQPVKDA</sequence>
<dbReference type="InterPro" id="IPR012427">
    <property type="entry name" value="DUF1622"/>
</dbReference>
<dbReference type="Proteomes" id="UP000279331">
    <property type="component" value="Unassembled WGS sequence"/>
</dbReference>
<dbReference type="PANTHER" id="PTHR38468:SF1">
    <property type="entry name" value="SLL0939 PROTEIN"/>
    <property type="match status" value="1"/>
</dbReference>
<dbReference type="Proteomes" id="UP000271464">
    <property type="component" value="Unassembled WGS sequence"/>
</dbReference>
<evidence type="ECO:0000313" key="2">
    <source>
        <dbReference type="EMBL" id="VAZ84424.1"/>
    </source>
</evidence>
<gene>
    <name evidence="2" type="ORF">LAUMK42_03245</name>
    <name evidence="3" type="ORF">LAUMK4_03193</name>
</gene>
<name>A0AB38UUS1_9MYCO</name>
<evidence type="ECO:0000313" key="4">
    <source>
        <dbReference type="Proteomes" id="UP000271464"/>
    </source>
</evidence>
<feature type="transmembrane region" description="Helical" evidence="1">
    <location>
        <begin position="66"/>
        <end position="84"/>
    </location>
</feature>
<keyword evidence="1" id="KW-1133">Transmembrane helix</keyword>
<accession>A0AB38UUS1</accession>
<dbReference type="Pfam" id="PF07784">
    <property type="entry name" value="DUF1622"/>
    <property type="match status" value="1"/>
</dbReference>
<keyword evidence="1" id="KW-0812">Transmembrane</keyword>
<keyword evidence="1" id="KW-0472">Membrane</keyword>